<dbReference type="AlphaFoldDB" id="A0A2R5F0M5"/>
<sequence>MTSTQNGRTNNYRLARVRLAPGQSYTDTYRVPGKYVNIIAYSTGYSGGCGGRGRGRIDTIDVQLYGRK</sequence>
<evidence type="ECO:0000313" key="2">
    <source>
        <dbReference type="Proteomes" id="UP000245202"/>
    </source>
</evidence>
<organism evidence="1 2">
    <name type="scientific">Paenibacillus agaridevorans</name>
    <dbReference type="NCBI Taxonomy" id="171404"/>
    <lineage>
        <taxon>Bacteria</taxon>
        <taxon>Bacillati</taxon>
        <taxon>Bacillota</taxon>
        <taxon>Bacilli</taxon>
        <taxon>Bacillales</taxon>
        <taxon>Paenibacillaceae</taxon>
        <taxon>Paenibacillus</taxon>
    </lineage>
</organism>
<gene>
    <name evidence="1" type="ORF">PAT3040_03777</name>
</gene>
<dbReference type="EMBL" id="BDQX01000196">
    <property type="protein sequence ID" value="GBG09144.1"/>
    <property type="molecule type" value="Genomic_DNA"/>
</dbReference>
<accession>A0A2R5F0M5</accession>
<evidence type="ECO:0000313" key="1">
    <source>
        <dbReference type="EMBL" id="GBG09144.1"/>
    </source>
</evidence>
<keyword evidence="2" id="KW-1185">Reference proteome</keyword>
<proteinExistence type="predicted"/>
<comment type="caution">
    <text evidence="1">The sequence shown here is derived from an EMBL/GenBank/DDBJ whole genome shotgun (WGS) entry which is preliminary data.</text>
</comment>
<dbReference type="Proteomes" id="UP000245202">
    <property type="component" value="Unassembled WGS sequence"/>
</dbReference>
<protein>
    <submittedName>
        <fullName evidence="1">Uncharacterized protein</fullName>
    </submittedName>
</protein>
<name>A0A2R5F0M5_9BACL</name>
<reference evidence="1 2" key="1">
    <citation type="submission" date="2017-08" db="EMBL/GenBank/DDBJ databases">
        <title>Substantial Increase in Enzyme Production by Combined Drug-Resistance Mutations in Paenibacillus agaridevorans.</title>
        <authorList>
            <person name="Tanaka Y."/>
            <person name="Funane K."/>
            <person name="Hosaka T."/>
            <person name="Shiwa Y."/>
            <person name="Fujita N."/>
            <person name="Miyazaki T."/>
            <person name="Yoshikawa H."/>
            <person name="Murakami K."/>
            <person name="Kasahara K."/>
            <person name="Inaoka T."/>
            <person name="Hiraga Y."/>
            <person name="Ochi K."/>
        </authorList>
    </citation>
    <scope>NUCLEOTIDE SEQUENCE [LARGE SCALE GENOMIC DNA]</scope>
    <source>
        <strain evidence="1 2">T-3040</strain>
    </source>
</reference>